<dbReference type="RefSeq" id="XP_012652784.1">
    <property type="nucleotide sequence ID" value="XM_012797330.1"/>
</dbReference>
<evidence type="ECO:0000313" key="3">
    <source>
        <dbReference type="Proteomes" id="UP000009168"/>
    </source>
</evidence>
<organism evidence="2 3">
    <name type="scientific">Tetrahymena thermophila (strain SB210)</name>
    <dbReference type="NCBI Taxonomy" id="312017"/>
    <lineage>
        <taxon>Eukaryota</taxon>
        <taxon>Sar</taxon>
        <taxon>Alveolata</taxon>
        <taxon>Ciliophora</taxon>
        <taxon>Intramacronucleata</taxon>
        <taxon>Oligohymenophorea</taxon>
        <taxon>Hymenostomatida</taxon>
        <taxon>Tetrahymenina</taxon>
        <taxon>Tetrahymenidae</taxon>
        <taxon>Tetrahymena</taxon>
    </lineage>
</organism>
<name>W7XK82_TETTS</name>
<feature type="region of interest" description="Disordered" evidence="1">
    <location>
        <begin position="47"/>
        <end position="69"/>
    </location>
</feature>
<dbReference type="GeneID" id="24439383"/>
<proteinExistence type="predicted"/>
<dbReference type="AlphaFoldDB" id="W7XK82"/>
<sequence length="69" mass="8014">MLPKTHSAQSSEQQQKQYFIILQIQIIIEKKSNKEESQRNGLQIDSFKSNKFKRKHTNPVNKDTTAVAI</sequence>
<evidence type="ECO:0000256" key="1">
    <source>
        <dbReference type="SAM" id="MobiDB-lite"/>
    </source>
</evidence>
<accession>W7XK82</accession>
<dbReference type="InParanoid" id="W7XK82"/>
<feature type="compositionally biased region" description="Polar residues" evidence="1">
    <location>
        <begin position="58"/>
        <end position="69"/>
    </location>
</feature>
<dbReference type="Proteomes" id="UP000009168">
    <property type="component" value="Unassembled WGS sequence"/>
</dbReference>
<reference evidence="3" key="1">
    <citation type="journal article" date="2006" name="PLoS Biol.">
        <title>Macronuclear genome sequence of the ciliate Tetrahymena thermophila, a model eukaryote.</title>
        <authorList>
            <person name="Eisen J.A."/>
            <person name="Coyne R.S."/>
            <person name="Wu M."/>
            <person name="Wu D."/>
            <person name="Thiagarajan M."/>
            <person name="Wortman J.R."/>
            <person name="Badger J.H."/>
            <person name="Ren Q."/>
            <person name="Amedeo P."/>
            <person name="Jones K.M."/>
            <person name="Tallon L.J."/>
            <person name="Delcher A.L."/>
            <person name="Salzberg S.L."/>
            <person name="Silva J.C."/>
            <person name="Haas B.J."/>
            <person name="Majoros W.H."/>
            <person name="Farzad M."/>
            <person name="Carlton J.M."/>
            <person name="Smith R.K. Jr."/>
            <person name="Garg J."/>
            <person name="Pearlman R.E."/>
            <person name="Karrer K.M."/>
            <person name="Sun L."/>
            <person name="Manning G."/>
            <person name="Elde N.C."/>
            <person name="Turkewitz A.P."/>
            <person name="Asai D.J."/>
            <person name="Wilkes D.E."/>
            <person name="Wang Y."/>
            <person name="Cai H."/>
            <person name="Collins K."/>
            <person name="Stewart B.A."/>
            <person name="Lee S.R."/>
            <person name="Wilamowska K."/>
            <person name="Weinberg Z."/>
            <person name="Ruzzo W.L."/>
            <person name="Wloga D."/>
            <person name="Gaertig J."/>
            <person name="Frankel J."/>
            <person name="Tsao C.-C."/>
            <person name="Gorovsky M.A."/>
            <person name="Keeling P.J."/>
            <person name="Waller R.F."/>
            <person name="Patron N.J."/>
            <person name="Cherry J.M."/>
            <person name="Stover N.A."/>
            <person name="Krieger C.J."/>
            <person name="del Toro C."/>
            <person name="Ryder H.F."/>
            <person name="Williamson S.C."/>
            <person name="Barbeau R.A."/>
            <person name="Hamilton E.P."/>
            <person name="Orias E."/>
        </authorList>
    </citation>
    <scope>NUCLEOTIDE SEQUENCE [LARGE SCALE GENOMIC DNA]</scope>
    <source>
        <strain evidence="3">SB210</strain>
    </source>
</reference>
<dbReference type="EMBL" id="GG662717">
    <property type="protein sequence ID" value="EWS74694.1"/>
    <property type="molecule type" value="Genomic_DNA"/>
</dbReference>
<protein>
    <submittedName>
        <fullName evidence="2">Uncharacterized protein</fullName>
    </submittedName>
</protein>
<gene>
    <name evidence="2" type="ORF">TTHERM_000522939</name>
</gene>
<keyword evidence="3" id="KW-1185">Reference proteome</keyword>
<dbReference type="KEGG" id="tet:TTHERM_000522939"/>
<evidence type="ECO:0000313" key="2">
    <source>
        <dbReference type="EMBL" id="EWS74694.1"/>
    </source>
</evidence>